<reference evidence="1" key="1">
    <citation type="submission" date="2013-08" db="EMBL/GenBank/DDBJ databases">
        <title>Gene expansion shapes genome architecture in the human pathogen Lichtheimia corymbifera: an evolutionary genomics analysis in the ancient terrestrial Mucorales (Mucoromycotina).</title>
        <authorList>
            <person name="Schwartze V.U."/>
            <person name="Winter S."/>
            <person name="Shelest E."/>
            <person name="Marcet-Houben M."/>
            <person name="Horn F."/>
            <person name="Wehner S."/>
            <person name="Hoffmann K."/>
            <person name="Riege K."/>
            <person name="Sammeth M."/>
            <person name="Nowrousian M."/>
            <person name="Valiante V."/>
            <person name="Linde J."/>
            <person name="Jacobsen I.D."/>
            <person name="Marz M."/>
            <person name="Brakhage A.A."/>
            <person name="Gabaldon T."/>
            <person name="Bocker S."/>
            <person name="Voigt K."/>
        </authorList>
    </citation>
    <scope>NUCLEOTIDE SEQUENCE [LARGE SCALE GENOMIC DNA]</scope>
    <source>
        <strain evidence="1">FSU 9682</strain>
    </source>
</reference>
<accession>A0A068RNP1</accession>
<sequence length="95" mass="10827">MTSNGPFSCIRFVSFAIIAQTLKNMVERKEEAQAFSDANLFHYKPTPKKRRNEMIAMYCKIPRSTEADIEATCHAVCKQQKSIYRSSTSATTTRN</sequence>
<dbReference type="VEuPathDB" id="FungiDB:LCOR_03365.1"/>
<evidence type="ECO:0000313" key="2">
    <source>
        <dbReference type="Proteomes" id="UP000027586"/>
    </source>
</evidence>
<comment type="caution">
    <text evidence="1">The sequence shown here is derived from an EMBL/GenBank/DDBJ whole genome shotgun (WGS) entry which is preliminary data.</text>
</comment>
<name>A0A068RNP1_9FUNG</name>
<dbReference type="AlphaFoldDB" id="A0A068RNP1"/>
<dbReference type="Proteomes" id="UP000027586">
    <property type="component" value="Unassembled WGS sequence"/>
</dbReference>
<organism evidence="1 2">
    <name type="scientific">Lichtheimia corymbifera JMRC:FSU:9682</name>
    <dbReference type="NCBI Taxonomy" id="1263082"/>
    <lineage>
        <taxon>Eukaryota</taxon>
        <taxon>Fungi</taxon>
        <taxon>Fungi incertae sedis</taxon>
        <taxon>Mucoromycota</taxon>
        <taxon>Mucoromycotina</taxon>
        <taxon>Mucoromycetes</taxon>
        <taxon>Mucorales</taxon>
        <taxon>Lichtheimiaceae</taxon>
        <taxon>Lichtheimia</taxon>
    </lineage>
</organism>
<proteinExistence type="predicted"/>
<gene>
    <name evidence="1" type="ORF">LCOR_03365.1</name>
</gene>
<keyword evidence="2" id="KW-1185">Reference proteome</keyword>
<evidence type="ECO:0000313" key="1">
    <source>
        <dbReference type="EMBL" id="CDH51808.1"/>
    </source>
</evidence>
<dbReference type="EMBL" id="CBTN010000011">
    <property type="protein sequence ID" value="CDH51808.1"/>
    <property type="molecule type" value="Genomic_DNA"/>
</dbReference>
<protein>
    <submittedName>
        <fullName evidence="1">Uncharacterized protein</fullName>
    </submittedName>
</protein>